<comment type="caution">
    <text evidence="1">The sequence shown here is derived from an EMBL/GenBank/DDBJ whole genome shotgun (WGS) entry which is preliminary data.</text>
</comment>
<sequence length="72" mass="8070">MEKYSIRRFRLDCSTSTGKDFLIIVGSSPCLSLPLELAGLSSGAASLGVGRFVPFTRVLLFFFSERPPWRRE</sequence>
<proteinExistence type="predicted"/>
<accession>A0AAV3Q4G1</accession>
<dbReference type="AlphaFoldDB" id="A0AAV3Q4G1"/>
<evidence type="ECO:0000313" key="1">
    <source>
        <dbReference type="EMBL" id="GAA0158974.1"/>
    </source>
</evidence>
<organism evidence="1 2">
    <name type="scientific">Lithospermum erythrorhizon</name>
    <name type="common">Purple gromwell</name>
    <name type="synonym">Lithospermum officinale var. erythrorhizon</name>
    <dbReference type="NCBI Taxonomy" id="34254"/>
    <lineage>
        <taxon>Eukaryota</taxon>
        <taxon>Viridiplantae</taxon>
        <taxon>Streptophyta</taxon>
        <taxon>Embryophyta</taxon>
        <taxon>Tracheophyta</taxon>
        <taxon>Spermatophyta</taxon>
        <taxon>Magnoliopsida</taxon>
        <taxon>eudicotyledons</taxon>
        <taxon>Gunneridae</taxon>
        <taxon>Pentapetalae</taxon>
        <taxon>asterids</taxon>
        <taxon>lamiids</taxon>
        <taxon>Boraginales</taxon>
        <taxon>Boraginaceae</taxon>
        <taxon>Boraginoideae</taxon>
        <taxon>Lithospermeae</taxon>
        <taxon>Lithospermum</taxon>
    </lineage>
</organism>
<evidence type="ECO:0000313" key="2">
    <source>
        <dbReference type="Proteomes" id="UP001454036"/>
    </source>
</evidence>
<reference evidence="1 2" key="1">
    <citation type="submission" date="2024-01" db="EMBL/GenBank/DDBJ databases">
        <title>The complete chloroplast genome sequence of Lithospermum erythrorhizon: insights into the phylogenetic relationship among Boraginaceae species and the maternal lineages of purple gromwells.</title>
        <authorList>
            <person name="Okada T."/>
            <person name="Watanabe K."/>
        </authorList>
    </citation>
    <scope>NUCLEOTIDE SEQUENCE [LARGE SCALE GENOMIC DNA]</scope>
</reference>
<gene>
    <name evidence="1" type="ORF">LIER_38765</name>
</gene>
<name>A0AAV3Q4G1_LITER</name>
<keyword evidence="2" id="KW-1185">Reference proteome</keyword>
<dbReference type="EMBL" id="BAABME010019984">
    <property type="protein sequence ID" value="GAA0158974.1"/>
    <property type="molecule type" value="Genomic_DNA"/>
</dbReference>
<dbReference type="Proteomes" id="UP001454036">
    <property type="component" value="Unassembled WGS sequence"/>
</dbReference>
<protein>
    <submittedName>
        <fullName evidence="1">Uncharacterized protein</fullName>
    </submittedName>
</protein>